<evidence type="ECO:0000313" key="3">
    <source>
        <dbReference type="Proteomes" id="UP000295818"/>
    </source>
</evidence>
<keyword evidence="3" id="KW-1185">Reference proteome</keyword>
<dbReference type="Proteomes" id="UP000295818">
    <property type="component" value="Unassembled WGS sequence"/>
</dbReference>
<dbReference type="EMBL" id="SLWM01000020">
    <property type="protein sequence ID" value="TCO14494.1"/>
    <property type="molecule type" value="Genomic_DNA"/>
</dbReference>
<gene>
    <name evidence="2" type="ORF">EV644_1091</name>
    <name evidence="1" type="ORF">EV644_120118</name>
</gene>
<comment type="caution">
    <text evidence="2">The sequence shown here is derived from an EMBL/GenBank/DDBJ whole genome shotgun (WGS) entry which is preliminary data.</text>
</comment>
<proteinExistence type="predicted"/>
<sequence>MGVAVVWVTGWAFEYWVWRIRIGRLI</sequence>
<reference evidence="2" key="2">
    <citation type="submission" date="2019-03" db="EMBL/GenBank/DDBJ databases">
        <authorList>
            <person name="Whitman W."/>
            <person name="Huntemann M."/>
            <person name="Clum A."/>
            <person name="Pillay M."/>
            <person name="Palaniappan K."/>
            <person name="Varghese N."/>
            <person name="Mikhailova N."/>
            <person name="Stamatis D."/>
            <person name="Reddy T."/>
            <person name="Daum C."/>
            <person name="Shapiro N."/>
            <person name="Ivanova N."/>
            <person name="Kyrpides N."/>
            <person name="Woyke T."/>
        </authorList>
    </citation>
    <scope>NUCLEOTIDE SEQUENCE</scope>
    <source>
        <strain evidence="2">VKM Ac-2538</strain>
    </source>
</reference>
<feature type="non-terminal residue" evidence="2">
    <location>
        <position position="26"/>
    </location>
</feature>
<evidence type="ECO:0000313" key="1">
    <source>
        <dbReference type="EMBL" id="TCO14494.1"/>
    </source>
</evidence>
<protein>
    <submittedName>
        <fullName evidence="2">Uncharacterized protein</fullName>
    </submittedName>
</protein>
<evidence type="ECO:0000313" key="2">
    <source>
        <dbReference type="EMBL" id="TCO19982.1"/>
    </source>
</evidence>
<organism evidence="2 3">
    <name type="scientific">Kribbella orskensis</name>
    <dbReference type="NCBI Taxonomy" id="2512216"/>
    <lineage>
        <taxon>Bacteria</taxon>
        <taxon>Bacillati</taxon>
        <taxon>Actinomycetota</taxon>
        <taxon>Actinomycetes</taxon>
        <taxon>Propionibacteriales</taxon>
        <taxon>Kribbellaceae</taxon>
        <taxon>Kribbella</taxon>
    </lineage>
</organism>
<reference evidence="2 3" key="1">
    <citation type="journal article" date="2015" name="Stand. Genomic Sci.">
        <title>Genomic Encyclopedia of Bacterial and Archaeal Type Strains, Phase III: the genomes of soil and plant-associated and newly described type strains.</title>
        <authorList>
            <person name="Whitman W.B."/>
            <person name="Woyke T."/>
            <person name="Klenk H.P."/>
            <person name="Zhou Y."/>
            <person name="Lilburn T.G."/>
            <person name="Beck B.J."/>
            <person name="De Vos P."/>
            <person name="Vandamme P."/>
            <person name="Eisen J.A."/>
            <person name="Garrity G."/>
            <person name="Hugenholtz P."/>
            <person name="Kyrpides N.C."/>
        </authorList>
    </citation>
    <scope>NUCLEOTIDE SEQUENCE [LARGE SCALE GENOMIC DNA]</scope>
    <source>
        <strain evidence="2 3">VKM Ac-2538</strain>
    </source>
</reference>
<accession>A0ABY2BH02</accession>
<name>A0ABY2BH02_9ACTN</name>
<dbReference type="EMBL" id="SLWM01000009">
    <property type="protein sequence ID" value="TCO19982.1"/>
    <property type="molecule type" value="Genomic_DNA"/>
</dbReference>